<dbReference type="GO" id="GO:0007169">
    <property type="term" value="P:cell surface receptor protein tyrosine kinase signaling pathway"/>
    <property type="evidence" value="ECO:0007669"/>
    <property type="project" value="TreeGrafter"/>
</dbReference>
<dbReference type="OrthoDB" id="6020914at2759"/>
<dbReference type="GO" id="GO:0007265">
    <property type="term" value="P:Ras protein signal transduction"/>
    <property type="evidence" value="ECO:0007669"/>
    <property type="project" value="TreeGrafter"/>
</dbReference>
<evidence type="ECO:0000259" key="2">
    <source>
        <dbReference type="PROSITE" id="PS51064"/>
    </source>
</evidence>
<organism evidence="3 4">
    <name type="scientific">Phrynocephalus forsythii</name>
    <dbReference type="NCBI Taxonomy" id="171643"/>
    <lineage>
        <taxon>Eukaryota</taxon>
        <taxon>Metazoa</taxon>
        <taxon>Chordata</taxon>
        <taxon>Craniata</taxon>
        <taxon>Vertebrata</taxon>
        <taxon>Euteleostomi</taxon>
        <taxon>Lepidosauria</taxon>
        <taxon>Squamata</taxon>
        <taxon>Bifurcata</taxon>
        <taxon>Unidentata</taxon>
        <taxon>Episquamata</taxon>
        <taxon>Toxicofera</taxon>
        <taxon>Iguania</taxon>
        <taxon>Acrodonta</taxon>
        <taxon>Agamidae</taxon>
        <taxon>Agaminae</taxon>
        <taxon>Phrynocephalus</taxon>
    </lineage>
</organism>
<feature type="region of interest" description="Disordered" evidence="1">
    <location>
        <begin position="206"/>
        <end position="234"/>
    </location>
</feature>
<dbReference type="SMART" id="SM01244">
    <property type="entry name" value="IRS"/>
    <property type="match status" value="1"/>
</dbReference>
<evidence type="ECO:0000256" key="1">
    <source>
        <dbReference type="SAM" id="MobiDB-lite"/>
    </source>
</evidence>
<dbReference type="GO" id="GO:0043410">
    <property type="term" value="P:positive regulation of MAPK cascade"/>
    <property type="evidence" value="ECO:0007669"/>
    <property type="project" value="TreeGrafter"/>
</dbReference>
<feature type="compositionally biased region" description="Low complexity" evidence="1">
    <location>
        <begin position="309"/>
        <end position="320"/>
    </location>
</feature>
<comment type="caution">
    <text evidence="3">The sequence shown here is derived from an EMBL/GenBank/DDBJ whole genome shotgun (WGS) entry which is preliminary data.</text>
</comment>
<proteinExistence type="predicted"/>
<evidence type="ECO:0000313" key="3">
    <source>
        <dbReference type="EMBL" id="KAJ7305336.1"/>
    </source>
</evidence>
<dbReference type="SUPFAM" id="SSF50729">
    <property type="entry name" value="PH domain-like"/>
    <property type="match status" value="1"/>
</dbReference>
<dbReference type="GO" id="GO:0005737">
    <property type="term" value="C:cytoplasm"/>
    <property type="evidence" value="ECO:0007669"/>
    <property type="project" value="TreeGrafter"/>
</dbReference>
<name>A0A9Q0X7U1_9SAUR</name>
<dbReference type="AlphaFoldDB" id="A0A9Q0X7U1"/>
<dbReference type="InterPro" id="IPR002404">
    <property type="entry name" value="IRS_PTB"/>
</dbReference>
<dbReference type="PROSITE" id="PS51064">
    <property type="entry name" value="IRS_PTB"/>
    <property type="match status" value="1"/>
</dbReference>
<dbReference type="Proteomes" id="UP001142489">
    <property type="component" value="Unassembled WGS sequence"/>
</dbReference>
<dbReference type="PANTHER" id="PTHR21258:SF62">
    <property type="entry name" value="INSULIN RECEPTOR SUBSTRATE 1"/>
    <property type="match status" value="1"/>
</dbReference>
<evidence type="ECO:0000313" key="4">
    <source>
        <dbReference type="Proteomes" id="UP001142489"/>
    </source>
</evidence>
<feature type="domain" description="IRS-type PTB" evidence="2">
    <location>
        <begin position="90"/>
        <end position="194"/>
    </location>
</feature>
<dbReference type="PANTHER" id="PTHR21258">
    <property type="entry name" value="DOCKING PROTEIN RELATED"/>
    <property type="match status" value="1"/>
</dbReference>
<reference evidence="3" key="1">
    <citation type="journal article" date="2023" name="DNA Res.">
        <title>Chromosome-level genome assembly of Phrynocephalus forsythii using third-generation DNA sequencing and Hi-C analysis.</title>
        <authorList>
            <person name="Qi Y."/>
            <person name="Zhao W."/>
            <person name="Zhao Y."/>
            <person name="Niu C."/>
            <person name="Cao S."/>
            <person name="Zhang Y."/>
        </authorList>
    </citation>
    <scope>NUCLEOTIDE SEQUENCE</scope>
    <source>
        <tissue evidence="3">Muscle</tissue>
    </source>
</reference>
<dbReference type="Pfam" id="PF02174">
    <property type="entry name" value="IRS"/>
    <property type="match status" value="1"/>
</dbReference>
<protein>
    <recommendedName>
        <fullName evidence="2">IRS-type PTB domain-containing protein</fullName>
    </recommendedName>
</protein>
<accession>A0A9Q0X7U1</accession>
<dbReference type="EMBL" id="JAPFRF010000022">
    <property type="protein sequence ID" value="KAJ7305336.1"/>
    <property type="molecule type" value="Genomic_DNA"/>
</dbReference>
<keyword evidence="4" id="KW-1185">Reference proteome</keyword>
<feature type="region of interest" description="Disordered" evidence="1">
    <location>
        <begin position="256"/>
        <end position="281"/>
    </location>
</feature>
<dbReference type="InterPro" id="IPR011993">
    <property type="entry name" value="PH-like_dom_sf"/>
</dbReference>
<dbReference type="Gene3D" id="2.30.29.30">
    <property type="entry name" value="Pleckstrin-homology domain (PH domain)/Phosphotyrosine-binding domain (PTB)"/>
    <property type="match status" value="1"/>
</dbReference>
<dbReference type="SMART" id="SM00310">
    <property type="entry name" value="PTBI"/>
    <property type="match status" value="1"/>
</dbReference>
<feature type="region of interest" description="Disordered" evidence="1">
    <location>
        <begin position="295"/>
        <end position="358"/>
    </location>
</feature>
<sequence>MGQGSLCSTAGLPLGITPPVLLPGSCPKLALPLWPPPRPCFLFMMDPLLFGLQKNGVDGQGMLGKDLLSGQPSSLAMAENPLYSSTCKGDKAEFPVAVRATLASERLRLWGRFLLVAGVDALELRDEKERTLLYPWPYKFLRRFGHDKALFSFEAGRRCVSGEGSFEFATKQGDEITRVIEEAIRVQRASGLKDPDLSSRAATLPAGAITGQASSDHPVRAGKGPAPGQEPSLQTVLTQALSLEPAWKTMPDRASLVVKGPGANSSKPAHPPHGPQPELRATEGSRKTLAPLAKVPAEGAYSEPFDALSGSSREAEGGSSYPLPPKGREAPSPATSWRRTPRSGPAPASPRPDHIYDEPGALAPVIYDEPQEYRGEAWKLQATAEDPVGYEYPYNPTLDDYSVPRMVTPPGAARARQEWPWRRNRL</sequence>
<dbReference type="InterPro" id="IPR050996">
    <property type="entry name" value="Docking_Protein_DOK"/>
</dbReference>
<gene>
    <name evidence="3" type="ORF">JRQ81_011257</name>
</gene>